<sequence>MSDFNDLGIVGKLALPNFQRYKPCNRGELGFARYGLANRGRRNVPYAKGFDHNSLVSRPFLAHKVSNRSSHHVLQNGQGAFSSIQLSVWSTVRSNLGQTLVKLSQPWSNLVKLGQNSPNPGKCILGRVSRIFGHSGPQLGQKRLGQTSVKLGQLRSNLVNLGQTWSDLGKCVPDPVLRLFGVMSPRRNRPTWFGLPRFCVLTPEKIPGFRQFRILDPNTLSRDNLRLQICCKSSGPTAWNLSPNTLRGDLTWGLPKLQIEFEPTIWNLSPNTLRGDLTWRLPKLQIGWFNGLESQSKQVEGCKSGGSTVWNLSPNRLRSDLTWGLPKLQIGWFNGLESQSKQVEGCKSGGSTIWNLSPNRLRSDLTWGLPKLQIRWFNGLESQSKQVEGCKSGGSTVWNLSPNRLRSDLTWGLPKLQIGWFNGLESQSKQVEGLRGDLTWGLPKLQIGWFNGLESQSKQMSHRGSGSGDRRRSSRPGFLCHASSIEVVVALSVGSECTRIPYFRLSYLVDSPARHFWVIFVFLDFRVELGFQGRSLTFQLGSRFSGYSNGGRSILFTLHRMLPFEASFGSAFDLWAGSRALGRSPAADPKSSITEPPKTFS</sequence>
<gene>
    <name evidence="2" type="ORF">FSB_LOCUS36360</name>
</gene>
<organism evidence="2">
    <name type="scientific">Fagus sylvatica</name>
    <name type="common">Beechnut</name>
    <dbReference type="NCBI Taxonomy" id="28930"/>
    <lineage>
        <taxon>Eukaryota</taxon>
        <taxon>Viridiplantae</taxon>
        <taxon>Streptophyta</taxon>
        <taxon>Embryophyta</taxon>
        <taxon>Tracheophyta</taxon>
        <taxon>Spermatophyta</taxon>
        <taxon>Magnoliopsida</taxon>
        <taxon>eudicotyledons</taxon>
        <taxon>Gunneridae</taxon>
        <taxon>Pentapetalae</taxon>
        <taxon>rosids</taxon>
        <taxon>fabids</taxon>
        <taxon>Fagales</taxon>
        <taxon>Fagaceae</taxon>
        <taxon>Fagus</taxon>
    </lineage>
</organism>
<protein>
    <submittedName>
        <fullName evidence="2">Uncharacterized protein</fullName>
    </submittedName>
</protein>
<name>A0A2N9H9D5_FAGSY</name>
<accession>A0A2N9H9D5</accession>
<feature type="region of interest" description="Disordered" evidence="1">
    <location>
        <begin position="582"/>
        <end position="601"/>
    </location>
</feature>
<dbReference type="AlphaFoldDB" id="A0A2N9H9D5"/>
<reference evidence="2" key="1">
    <citation type="submission" date="2018-02" db="EMBL/GenBank/DDBJ databases">
        <authorList>
            <person name="Cohen D.B."/>
            <person name="Kent A.D."/>
        </authorList>
    </citation>
    <scope>NUCLEOTIDE SEQUENCE</scope>
</reference>
<evidence type="ECO:0000256" key="1">
    <source>
        <dbReference type="SAM" id="MobiDB-lite"/>
    </source>
</evidence>
<proteinExistence type="predicted"/>
<evidence type="ECO:0000313" key="2">
    <source>
        <dbReference type="EMBL" id="SPD08478.1"/>
    </source>
</evidence>
<dbReference type="EMBL" id="OIVN01003056">
    <property type="protein sequence ID" value="SPD08478.1"/>
    <property type="molecule type" value="Genomic_DNA"/>
</dbReference>